<evidence type="ECO:0000313" key="2">
    <source>
        <dbReference type="Proteomes" id="UP000189674"/>
    </source>
</evidence>
<dbReference type="KEGG" id="alus:STSP2_01217"/>
<name>A0A1U9NJF4_9BACT</name>
<gene>
    <name evidence="1" type="ORF">STSP2_01217</name>
</gene>
<reference evidence="2" key="1">
    <citation type="submission" date="2017-02" db="EMBL/GenBank/DDBJ databases">
        <title>Comparative genomics and description of representatives of a novel lineage of planctomycetes thriving in anoxic sediments.</title>
        <authorList>
            <person name="Spring S."/>
            <person name="Bunk B."/>
            <person name="Sproer C."/>
        </authorList>
    </citation>
    <scope>NUCLEOTIDE SEQUENCE [LARGE SCALE GENOMIC DNA]</scope>
    <source>
        <strain evidence="2">ST-NAGAB-D1</strain>
    </source>
</reference>
<keyword evidence="2" id="KW-1185">Reference proteome</keyword>
<protein>
    <submittedName>
        <fullName evidence="1">Uncharacterized protein</fullName>
    </submittedName>
</protein>
<dbReference type="Proteomes" id="UP000189674">
    <property type="component" value="Chromosome"/>
</dbReference>
<dbReference type="AlphaFoldDB" id="A0A1U9NJF4"/>
<proteinExistence type="predicted"/>
<organism evidence="1 2">
    <name type="scientific">Anaerohalosphaera lusitana</name>
    <dbReference type="NCBI Taxonomy" id="1936003"/>
    <lineage>
        <taxon>Bacteria</taxon>
        <taxon>Pseudomonadati</taxon>
        <taxon>Planctomycetota</taxon>
        <taxon>Phycisphaerae</taxon>
        <taxon>Sedimentisphaerales</taxon>
        <taxon>Anaerohalosphaeraceae</taxon>
        <taxon>Anaerohalosphaera</taxon>
    </lineage>
</organism>
<evidence type="ECO:0000313" key="1">
    <source>
        <dbReference type="EMBL" id="AQT68062.1"/>
    </source>
</evidence>
<dbReference type="EMBL" id="CP019791">
    <property type="protein sequence ID" value="AQT68062.1"/>
    <property type="molecule type" value="Genomic_DNA"/>
</dbReference>
<accession>A0A1U9NJF4</accession>
<sequence length="65" mass="7345">MSSEKPFNDLVPKDFAANLAFRRERIWLGWSDEKAAQERSANVSPIICLLLSQDSHRNCIGLCPV</sequence>